<dbReference type="EMBL" id="BJLY01000002">
    <property type="protein sequence ID" value="GEB03517.1"/>
    <property type="molecule type" value="Genomic_DNA"/>
</dbReference>
<keyword evidence="2" id="KW-1185">Reference proteome</keyword>
<reference evidence="1 2" key="1">
    <citation type="submission" date="2019-06" db="EMBL/GenBank/DDBJ databases">
        <title>Whole genome shotgun sequence of Gluconobacter roseus NBRC 3990.</title>
        <authorList>
            <person name="Hosoyama A."/>
            <person name="Uohara A."/>
            <person name="Ohji S."/>
            <person name="Ichikawa N."/>
        </authorList>
    </citation>
    <scope>NUCLEOTIDE SEQUENCE [LARGE SCALE GENOMIC DNA]</scope>
    <source>
        <strain evidence="1 2">NBRC 3990</strain>
    </source>
</reference>
<accession>A0A4Y3M569</accession>
<protein>
    <submittedName>
        <fullName evidence="1">Uncharacterized protein</fullName>
    </submittedName>
</protein>
<evidence type="ECO:0000313" key="2">
    <source>
        <dbReference type="Proteomes" id="UP000320772"/>
    </source>
</evidence>
<dbReference type="Proteomes" id="UP000320772">
    <property type="component" value="Unassembled WGS sequence"/>
</dbReference>
<organism evidence="1 2">
    <name type="scientific">Gluconobacter roseus NBRC 3990</name>
    <dbReference type="NCBI Taxonomy" id="1307950"/>
    <lineage>
        <taxon>Bacteria</taxon>
        <taxon>Pseudomonadati</taxon>
        <taxon>Pseudomonadota</taxon>
        <taxon>Alphaproteobacteria</taxon>
        <taxon>Acetobacterales</taxon>
        <taxon>Acetobacteraceae</taxon>
        <taxon>Gluconobacter</taxon>
    </lineage>
</organism>
<name>A0A4Y3M569_9PROT</name>
<gene>
    <name evidence="1" type="ORF">GRO01_10930</name>
</gene>
<evidence type="ECO:0000313" key="1">
    <source>
        <dbReference type="EMBL" id="GEB03517.1"/>
    </source>
</evidence>
<proteinExistence type="predicted"/>
<dbReference type="AlphaFoldDB" id="A0A4Y3M569"/>
<comment type="caution">
    <text evidence="1">The sequence shown here is derived from an EMBL/GenBank/DDBJ whole genome shotgun (WGS) entry which is preliminary data.</text>
</comment>
<sequence>MFGVAGMTGITGLDATALAQRSLTDQTSNMAAGSSAPGDDQVAFLQSTPVRQTYETQALSTTDTLGDQILSGLGRISSAFSTLNTLAPTVIPSTGTEHLALPQGSVGTAGLSGTSSVASAGKTDGKTAPLNSLFEKVEQEGIAMYNEALTRQMAFTNSEFETHIITVSSQNMTSTLKSLLTQGG</sequence>